<dbReference type="Gene3D" id="3.40.30.10">
    <property type="entry name" value="Glutaredoxin"/>
    <property type="match status" value="1"/>
</dbReference>
<dbReference type="PANTHER" id="PTHR42943:SF2">
    <property type="entry name" value="GLUTATHIONE S-TRANSFERASE KAPPA 1"/>
    <property type="match status" value="1"/>
</dbReference>
<proteinExistence type="predicted"/>
<dbReference type="GO" id="GO:0005739">
    <property type="term" value="C:mitochondrion"/>
    <property type="evidence" value="ECO:0007669"/>
    <property type="project" value="TreeGrafter"/>
</dbReference>
<evidence type="ECO:0008006" key="3">
    <source>
        <dbReference type="Google" id="ProtNLM"/>
    </source>
</evidence>
<dbReference type="GO" id="GO:0006749">
    <property type="term" value="P:glutathione metabolic process"/>
    <property type="evidence" value="ECO:0007669"/>
    <property type="project" value="TreeGrafter"/>
</dbReference>
<evidence type="ECO:0000313" key="2">
    <source>
        <dbReference type="Proteomes" id="UP000462212"/>
    </source>
</evidence>
<dbReference type="EMBL" id="QGMJ01000141">
    <property type="protein sequence ID" value="TVY41333.1"/>
    <property type="molecule type" value="Genomic_DNA"/>
</dbReference>
<dbReference type="AlphaFoldDB" id="A0A8H8RT45"/>
<dbReference type="Proteomes" id="UP000462212">
    <property type="component" value="Unassembled WGS sequence"/>
</dbReference>
<protein>
    <recommendedName>
        <fullName evidence="3">DSBA-like thioredoxin domain-containing protein</fullName>
    </recommendedName>
</protein>
<comment type="caution">
    <text evidence="1">The sequence shown here is derived from an EMBL/GenBank/DDBJ whole genome shotgun (WGS) entry which is preliminary data.</text>
</comment>
<dbReference type="OrthoDB" id="4664297at2759"/>
<dbReference type="GO" id="GO:0005777">
    <property type="term" value="C:peroxisome"/>
    <property type="evidence" value="ECO:0007669"/>
    <property type="project" value="TreeGrafter"/>
</dbReference>
<dbReference type="GO" id="GO:0004364">
    <property type="term" value="F:glutathione transferase activity"/>
    <property type="evidence" value="ECO:0007669"/>
    <property type="project" value="TreeGrafter"/>
</dbReference>
<keyword evidence="2" id="KW-1185">Reference proteome</keyword>
<dbReference type="GO" id="GO:0004602">
    <property type="term" value="F:glutathione peroxidase activity"/>
    <property type="evidence" value="ECO:0007669"/>
    <property type="project" value="TreeGrafter"/>
</dbReference>
<evidence type="ECO:0000313" key="1">
    <source>
        <dbReference type="EMBL" id="TVY41333.1"/>
    </source>
</evidence>
<sequence length="92" mass="9602">MGGVGARVGECAGGGGGEEVMAVLEMADKEGKEMLANNTDAALADGPFGLLWFVATNSKGERETFWGVDHLAQVADHLGLDKPKTGEWKALL</sequence>
<dbReference type="InterPro" id="IPR051924">
    <property type="entry name" value="GST_Kappa/NadH"/>
</dbReference>
<reference evidence="1 2" key="1">
    <citation type="submission" date="2018-05" db="EMBL/GenBank/DDBJ databases">
        <title>Genome sequencing and assembly of the regulated plant pathogen Lachnellula willkommii and related sister species for the development of diagnostic species identification markers.</title>
        <authorList>
            <person name="Giroux E."/>
            <person name="Bilodeau G."/>
        </authorList>
    </citation>
    <scope>NUCLEOTIDE SEQUENCE [LARGE SCALE GENOMIC DNA]</scope>
    <source>
        <strain evidence="1 2">CBS 197.66</strain>
    </source>
</reference>
<gene>
    <name evidence="1" type="ORF">LSUB1_G001803</name>
</gene>
<name>A0A8H8RT45_9HELO</name>
<organism evidence="1 2">
    <name type="scientific">Lachnellula subtilissima</name>
    <dbReference type="NCBI Taxonomy" id="602034"/>
    <lineage>
        <taxon>Eukaryota</taxon>
        <taxon>Fungi</taxon>
        <taxon>Dikarya</taxon>
        <taxon>Ascomycota</taxon>
        <taxon>Pezizomycotina</taxon>
        <taxon>Leotiomycetes</taxon>
        <taxon>Helotiales</taxon>
        <taxon>Lachnaceae</taxon>
        <taxon>Lachnellula</taxon>
    </lineage>
</organism>
<dbReference type="PANTHER" id="PTHR42943">
    <property type="entry name" value="GLUTATHIONE S-TRANSFERASE KAPPA"/>
    <property type="match status" value="1"/>
</dbReference>
<accession>A0A8H8RT45</accession>